<proteinExistence type="predicted"/>
<keyword evidence="2" id="KW-1185">Reference proteome</keyword>
<name>A0A9P8P097_9ASCO</name>
<organism evidence="1 2">
    <name type="scientific">Ogataea philodendri</name>
    <dbReference type="NCBI Taxonomy" id="1378263"/>
    <lineage>
        <taxon>Eukaryota</taxon>
        <taxon>Fungi</taxon>
        <taxon>Dikarya</taxon>
        <taxon>Ascomycota</taxon>
        <taxon>Saccharomycotina</taxon>
        <taxon>Pichiomycetes</taxon>
        <taxon>Pichiales</taxon>
        <taxon>Pichiaceae</taxon>
        <taxon>Ogataea</taxon>
    </lineage>
</organism>
<evidence type="ECO:0000313" key="1">
    <source>
        <dbReference type="EMBL" id="KAH3662531.1"/>
    </source>
</evidence>
<dbReference type="RefSeq" id="XP_046059620.1">
    <property type="nucleotide sequence ID" value="XM_046207001.1"/>
</dbReference>
<reference evidence="1" key="1">
    <citation type="journal article" date="2021" name="Open Biol.">
        <title>Shared evolutionary footprints suggest mitochondrial oxidative damage underlies multiple complex I losses in fungi.</title>
        <authorList>
            <person name="Schikora-Tamarit M.A."/>
            <person name="Marcet-Houben M."/>
            <person name="Nosek J."/>
            <person name="Gabaldon T."/>
        </authorList>
    </citation>
    <scope>NUCLEOTIDE SEQUENCE</scope>
    <source>
        <strain evidence="1">CBS6075</strain>
    </source>
</reference>
<comment type="caution">
    <text evidence="1">The sequence shown here is derived from an EMBL/GenBank/DDBJ whole genome shotgun (WGS) entry which is preliminary data.</text>
</comment>
<dbReference type="GeneID" id="70237747"/>
<dbReference type="AlphaFoldDB" id="A0A9P8P097"/>
<sequence length="141" mass="15816">MIFNGDGFIWSASDGGYSISKISSTHGSRSGSSLASIANASWKIRLWSVKMRSCTVFELLEKNGHAVSLEKKYCKWFKHEIQYPNRTMSVPDPETSWTTPLLVLVTLRTRVRNRSTNDSASSILSSFPLMYRTDWNTTAAG</sequence>
<evidence type="ECO:0000313" key="2">
    <source>
        <dbReference type="Proteomes" id="UP000769157"/>
    </source>
</evidence>
<dbReference type="Proteomes" id="UP000769157">
    <property type="component" value="Unassembled WGS sequence"/>
</dbReference>
<protein>
    <submittedName>
        <fullName evidence="1">Uncharacterized protein</fullName>
    </submittedName>
</protein>
<gene>
    <name evidence="1" type="ORF">OGAPHI_005783</name>
</gene>
<dbReference type="EMBL" id="JAEUBE010000378">
    <property type="protein sequence ID" value="KAH3662531.1"/>
    <property type="molecule type" value="Genomic_DNA"/>
</dbReference>
<reference evidence="1" key="2">
    <citation type="submission" date="2021-01" db="EMBL/GenBank/DDBJ databases">
        <authorList>
            <person name="Schikora-Tamarit M.A."/>
        </authorList>
    </citation>
    <scope>NUCLEOTIDE SEQUENCE</scope>
    <source>
        <strain evidence="1">CBS6075</strain>
    </source>
</reference>
<accession>A0A9P8P097</accession>